<reference evidence="2 3" key="1">
    <citation type="journal article" date="2019" name="Int. J. Syst. Evol. Microbiol.">
        <title>The Global Catalogue of Microorganisms (GCM) 10K type strain sequencing project: providing services to taxonomists for standard genome sequencing and annotation.</title>
        <authorList>
            <consortium name="The Broad Institute Genomics Platform"/>
            <consortium name="The Broad Institute Genome Sequencing Center for Infectious Disease"/>
            <person name="Wu L."/>
            <person name="Ma J."/>
        </authorList>
    </citation>
    <scope>NUCLEOTIDE SEQUENCE [LARGE SCALE GENOMIC DNA]</scope>
    <source>
        <strain evidence="2 3">JCM 12696</strain>
    </source>
</reference>
<evidence type="ECO:0008006" key="4">
    <source>
        <dbReference type="Google" id="ProtNLM"/>
    </source>
</evidence>
<evidence type="ECO:0000313" key="2">
    <source>
        <dbReference type="EMBL" id="GAA1202443.1"/>
    </source>
</evidence>
<dbReference type="RefSeq" id="WP_344285598.1">
    <property type="nucleotide sequence ID" value="NZ_BAAAKV010000136.1"/>
</dbReference>
<evidence type="ECO:0000313" key="3">
    <source>
        <dbReference type="Proteomes" id="UP001501371"/>
    </source>
</evidence>
<proteinExistence type="predicted"/>
<keyword evidence="1" id="KW-0472">Membrane</keyword>
<sequence>MRRLEWPLHVVRRVVIAVAVVAVLAVGIPLAVDRIGDVRARCADGVVKRGDGGECVGVTDGSWVFADHLELVEERIRKENDQVVADAEKKKEPYVSVAYMTSFTLTDDDSNSEDSVRHELEGAYLAQYRHNRGDLSSSPKIRLLVANTGSSSAEWEHTVDELIDRTTTDDKLVAVTGLGPSTDRNLAALRKLSEHGIATVASTMSDTTIRNIPGFVRVGPDNVAEAYAAANYLKKAGFRRAVVVQDMAGRNLYAKSLAKAFVEAFPDGRRELAAESMTFDSSGAPGVWKTELRNIPVNICDKKPEVIFFAGRGRHLTHFLDALANRSCTDRTFTVVAGDDTSNLNREQIELASQRAVRVLYTGLAHRDMWSDAPDKVSEPSASHFQKGGRMDRWFPGDDRYDGQDIMAHDAVLTAAHGIELAAGGPDVTGRAVGRMFHQMDGQPVAGASGFLSFRNDGNPRDKAVPILRLNSRGRADLVEVVAGRTGPAGDR</sequence>
<organism evidence="2 3">
    <name type="scientific">Streptomyces hebeiensis</name>
    <dbReference type="NCBI Taxonomy" id="229486"/>
    <lineage>
        <taxon>Bacteria</taxon>
        <taxon>Bacillati</taxon>
        <taxon>Actinomycetota</taxon>
        <taxon>Actinomycetes</taxon>
        <taxon>Kitasatosporales</taxon>
        <taxon>Streptomycetaceae</taxon>
        <taxon>Streptomyces</taxon>
    </lineage>
</organism>
<keyword evidence="1" id="KW-0812">Transmembrane</keyword>
<protein>
    <recommendedName>
        <fullName evidence="4">Branched-chain amino acid ABC transporter substrate-binding protein</fullName>
    </recommendedName>
</protein>
<comment type="caution">
    <text evidence="2">The sequence shown here is derived from an EMBL/GenBank/DDBJ whole genome shotgun (WGS) entry which is preliminary data.</text>
</comment>
<dbReference type="SUPFAM" id="SSF53822">
    <property type="entry name" value="Periplasmic binding protein-like I"/>
    <property type="match status" value="1"/>
</dbReference>
<dbReference type="Proteomes" id="UP001501371">
    <property type="component" value="Unassembled WGS sequence"/>
</dbReference>
<name>A0ABN1VDA6_9ACTN</name>
<accession>A0ABN1VDA6</accession>
<dbReference type="InterPro" id="IPR028082">
    <property type="entry name" value="Peripla_BP_I"/>
</dbReference>
<keyword evidence="3" id="KW-1185">Reference proteome</keyword>
<keyword evidence="1" id="KW-1133">Transmembrane helix</keyword>
<dbReference type="Gene3D" id="3.40.50.2300">
    <property type="match status" value="2"/>
</dbReference>
<dbReference type="EMBL" id="BAAAKV010000136">
    <property type="protein sequence ID" value="GAA1202443.1"/>
    <property type="molecule type" value="Genomic_DNA"/>
</dbReference>
<gene>
    <name evidence="2" type="ORF">GCM10009654_68200</name>
</gene>
<feature type="transmembrane region" description="Helical" evidence="1">
    <location>
        <begin position="12"/>
        <end position="32"/>
    </location>
</feature>
<evidence type="ECO:0000256" key="1">
    <source>
        <dbReference type="SAM" id="Phobius"/>
    </source>
</evidence>